<gene>
    <name evidence="2" type="ORF">NOXIFER_160</name>
</gene>
<evidence type="ECO:0000313" key="2">
    <source>
        <dbReference type="EMBL" id="ARV77329.1"/>
    </source>
</evidence>
<feature type="domain" description="DUF488" evidence="1">
    <location>
        <begin position="12"/>
        <end position="104"/>
    </location>
</feature>
<dbReference type="InterPro" id="IPR054495">
    <property type="entry name" value="DUF488-N3a"/>
</dbReference>
<proteinExistence type="predicted"/>
<keyword evidence="3" id="KW-1185">Reference proteome</keyword>
<dbReference type="Pfam" id="PF22751">
    <property type="entry name" value="DUF488-N3a"/>
    <property type="match status" value="1"/>
</dbReference>
<dbReference type="Proteomes" id="UP000224829">
    <property type="component" value="Segment"/>
</dbReference>
<protein>
    <recommendedName>
        <fullName evidence="1">DUF488 domain-containing protein</fullName>
    </recommendedName>
</protein>
<reference evidence="2 3" key="1">
    <citation type="submission" date="2017-05" db="EMBL/GenBank/DDBJ databases">
        <authorList>
            <person name="Song R."/>
            <person name="Chenine A.L."/>
            <person name="Ruprecht R.M."/>
        </authorList>
    </citation>
    <scope>NUCLEOTIDE SEQUENCE [LARGE SCALE GENOMIC DNA]</scope>
</reference>
<sequence length="118" mass="13831">MEVYTYQIAQWRLVKKLVPDALVIDTTVKSGIKQLAPTWDMVIAIKEGRITEEKYTRLYHRILDYSRRVYPEFWAALLRQPKVAIGCYCSRGKFCHRLLLAEYLGRLTSVKHIAEISK</sequence>
<accession>A0A1Y0T0L0</accession>
<dbReference type="EMBL" id="MF063068">
    <property type="protein sequence ID" value="ARV77329.1"/>
    <property type="molecule type" value="Genomic_DNA"/>
</dbReference>
<dbReference type="OrthoDB" id="25132at10239"/>
<evidence type="ECO:0000259" key="1">
    <source>
        <dbReference type="Pfam" id="PF22751"/>
    </source>
</evidence>
<name>A0A1Y0T0L0_9CAUD</name>
<evidence type="ECO:0000313" key="3">
    <source>
        <dbReference type="Proteomes" id="UP000224829"/>
    </source>
</evidence>
<organism evidence="2 3">
    <name type="scientific">Pseudomonas phage Noxifer</name>
    <dbReference type="NCBI Taxonomy" id="2006684"/>
    <lineage>
        <taxon>Viruses</taxon>
        <taxon>Duplodnaviria</taxon>
        <taxon>Heunggongvirae</taxon>
        <taxon>Uroviricota</taxon>
        <taxon>Caudoviricetes</taxon>
        <taxon>Chimalliviridae</taxon>
        <taxon>Noxifervirus</taxon>
        <taxon>Noxifervirus noxifer</taxon>
    </lineage>
</organism>